<feature type="region of interest" description="Disordered" evidence="1">
    <location>
        <begin position="133"/>
        <end position="155"/>
    </location>
</feature>
<evidence type="ECO:0000313" key="2">
    <source>
        <dbReference type="EMBL" id="GFE39976.1"/>
    </source>
</evidence>
<feature type="compositionally biased region" description="Polar residues" evidence="1">
    <location>
        <begin position="145"/>
        <end position="155"/>
    </location>
</feature>
<evidence type="ECO:0000256" key="1">
    <source>
        <dbReference type="SAM" id="MobiDB-lite"/>
    </source>
</evidence>
<gene>
    <name evidence="2" type="ORF">Stube_46490</name>
</gene>
<protein>
    <submittedName>
        <fullName evidence="2">Uncharacterized protein</fullName>
    </submittedName>
</protein>
<dbReference type="AlphaFoldDB" id="A0A640V178"/>
<dbReference type="EMBL" id="BLIR01000001">
    <property type="protein sequence ID" value="GFE39976.1"/>
    <property type="molecule type" value="Genomic_DNA"/>
</dbReference>
<proteinExistence type="predicted"/>
<organism evidence="2 3">
    <name type="scientific">Streptomyces tubercidicus</name>
    <dbReference type="NCBI Taxonomy" id="47759"/>
    <lineage>
        <taxon>Bacteria</taxon>
        <taxon>Bacillati</taxon>
        <taxon>Actinomycetota</taxon>
        <taxon>Actinomycetes</taxon>
        <taxon>Kitasatosporales</taxon>
        <taxon>Streptomycetaceae</taxon>
        <taxon>Streptomyces</taxon>
    </lineage>
</organism>
<evidence type="ECO:0000313" key="3">
    <source>
        <dbReference type="Proteomes" id="UP000431826"/>
    </source>
</evidence>
<dbReference type="Proteomes" id="UP000431826">
    <property type="component" value="Unassembled WGS sequence"/>
</dbReference>
<feature type="region of interest" description="Disordered" evidence="1">
    <location>
        <begin position="29"/>
        <end position="51"/>
    </location>
</feature>
<sequence length="155" mass="17031">MESLKHEGANIVKLGDDFASSVARLMDGLHKLNAGPPSNGKEKAPPERSQGEQFLSGLLTFNSKNGAPPWGDDELGENFGVVYEGVRDGMYESMGHLVAKVQEIGKALKSMSKNHAENEDFNDSLMKQHVENKRAWQDPTVDPNVHTSITPARHH</sequence>
<keyword evidence="3" id="KW-1185">Reference proteome</keyword>
<name>A0A640V178_9ACTN</name>
<feature type="compositionally biased region" description="Basic and acidic residues" evidence="1">
    <location>
        <begin position="40"/>
        <end position="50"/>
    </location>
</feature>
<accession>A0A640V178</accession>
<comment type="caution">
    <text evidence="2">The sequence shown here is derived from an EMBL/GenBank/DDBJ whole genome shotgun (WGS) entry which is preliminary data.</text>
</comment>
<reference evidence="2 3" key="1">
    <citation type="submission" date="2019-12" db="EMBL/GenBank/DDBJ databases">
        <title>Whole genome shotgun sequence of Streptomyces tubercidicus NBRC 13090.</title>
        <authorList>
            <person name="Ichikawa N."/>
            <person name="Kimura A."/>
            <person name="Kitahashi Y."/>
            <person name="Komaki H."/>
            <person name="Tamura T."/>
        </authorList>
    </citation>
    <scope>NUCLEOTIDE SEQUENCE [LARGE SCALE GENOMIC DNA]</scope>
    <source>
        <strain evidence="2 3">NBRC 13090</strain>
    </source>
</reference>